<dbReference type="CDD" id="cd03232">
    <property type="entry name" value="ABCG_PDR_domain2"/>
    <property type="match status" value="1"/>
</dbReference>
<feature type="compositionally biased region" description="Basic and acidic residues" evidence="9">
    <location>
        <begin position="727"/>
        <end position="747"/>
    </location>
</feature>
<dbReference type="Pfam" id="PF19055">
    <property type="entry name" value="ABC2_membrane_7"/>
    <property type="match status" value="1"/>
</dbReference>
<evidence type="ECO:0000256" key="5">
    <source>
        <dbReference type="ARBA" id="ARBA00022741"/>
    </source>
</evidence>
<evidence type="ECO:0000259" key="11">
    <source>
        <dbReference type="PROSITE" id="PS50893"/>
    </source>
</evidence>
<feature type="region of interest" description="Disordered" evidence="9">
    <location>
        <begin position="717"/>
        <end position="800"/>
    </location>
</feature>
<dbReference type="OrthoDB" id="245989at2759"/>
<feature type="transmembrane region" description="Helical" evidence="10">
    <location>
        <begin position="1217"/>
        <end position="1245"/>
    </location>
</feature>
<feature type="transmembrane region" description="Helical" evidence="10">
    <location>
        <begin position="461"/>
        <end position="480"/>
    </location>
</feature>
<dbReference type="Gene3D" id="3.40.50.300">
    <property type="entry name" value="P-loop containing nucleotide triphosphate hydrolases"/>
    <property type="match status" value="2"/>
</dbReference>
<feature type="transmembrane region" description="Helical" evidence="10">
    <location>
        <begin position="1175"/>
        <end position="1197"/>
    </location>
</feature>
<dbReference type="EMBL" id="VCHE01000029">
    <property type="protein sequence ID" value="KAB2575797.1"/>
    <property type="molecule type" value="Genomic_DNA"/>
</dbReference>
<sequence length="1439" mass="157253">MPSEKSAEHGTQQATLPIYRRKGRSLGIAFDHVSVHGLDASRSTVLDLPELFYRTAQAPIALLRGLAGNRRRPTRRILHEVSGVVFPGETLLVLGRPGSGCSTTLRVLGNNREPFAAVEGEVRYASIEADVVAQRYGAEVVYCGEDDLHYPNLAVGHTARFGLHLRGGKHQEEGGEEEEKGKTGFVESMAEKLLHSLGIGHTAGTIVGDSFVRGVSGGERRRVSLAEVLASNPAVACWDNPIRGLDSSAALKFLRMLKELSRTTGMANVATLYQASESMYAECFDRVMVLYEGRMIFSGRAEDAKQYFVDLGFFCHSRQTTAEFLTAVTSPVERVVREDHQGPVPLDPDSMAKAFRESTYYEKLKAEMAVYDSSISSDPSYVKAFIEEHARLRAKGAIPGARQAATIWHQTLHVTRRHFHLVWNDRQSYLIALFLALVTAVVNGSAFYMSPKTSTGSFMKGGGIFFVLIYFFLAAMPHVTSTVSSRHILAKQHRLGFLHPAAYVLGQTLGDIPLAVTEVLVFSLPYYFMLGLTPGAGAFFTFFLIVAAFYCTVLALFRALGAWAPNGSTAMLAAGAAIPVCLLYSGYAPPPPTQLRWGGWLRRVSPSPFALEALLANEFGRIALGCTAEQLVPSGPGYGGGGDGSRYQGCPLPGMQKGETSVGGEAYLRAYFAFEKDHLWRNFGFIVAMWAIYVVLAAVGLAATVRLAGKEGGVEFKRGAKTSSSDGDEKPVPRDDDGADFDMEKHAGKAGGTATPQKLQQSESPSISSRGSPPDSECGKDESSSDDDEQQGGDSSGVASSAATFTFKDVTYTINVNGKEKRLLNSVSGFVKPGQLTALMGASGAGKTTLLDTLAQRKTEGTVEGEVLLNGRPLTGAFGRSCGFCMQQDVHEPHTTVREALQFSAIMRQPADVPEAEKLAYVENIIELLELSPIADAIIGKPGEAGLGVEERKRVTIGVELAARPSALLFLDEPTSGLDSQAAFSIVRFLQKIAAQGIPVLCTIHQPSGILFDMFDHVLLLAPGGKTLYFGETGRDCRTVVDYFARYGAVMGDNENPAEFILNTATSNQDPEKDWARTWSESPEAQSLQAKIAELKSTSWKAEDDDANSNAALHRAFALPLKDQIIKLTKRHWVCVWRDGLYNFSKLFKCLFVELFIAFSFFHSPASLQGTQNRVIFFLIFSWIVPAIMPDIQASWFDALTLYRAREKNGIYSQPALIASLVLVELPWQSFSLSLVFLCVYWTLGYPATAAQTGYEFLFFVLYGVFGTGFAQCIAALFPSERLAGYANSLSWVVLTAFTGAAIPHALFNAFYRPWMFWADPLRYLIGGSAANVLHGTEVRCVEGDLTRFDPPPGQTCGEYMEPYLSRSPGYLTNPGATADCAYCGYATGDEYAVSLDFYWDKRWRDLGIFVVFCVSNVVLVFAVPWLREKGLRGLWRRK</sequence>
<gene>
    <name evidence="12" type="primary">PDR10</name>
    <name evidence="12" type="ORF">DBV05_g5472</name>
</gene>
<evidence type="ECO:0000313" key="12">
    <source>
        <dbReference type="EMBL" id="KAB2575797.1"/>
    </source>
</evidence>
<dbReference type="InterPro" id="IPR034003">
    <property type="entry name" value="ABCG_PDR_2"/>
</dbReference>
<evidence type="ECO:0000256" key="1">
    <source>
        <dbReference type="ARBA" id="ARBA00004141"/>
    </source>
</evidence>
<feature type="transmembrane region" description="Helical" evidence="10">
    <location>
        <begin position="569"/>
        <end position="587"/>
    </location>
</feature>
<dbReference type="Proteomes" id="UP000325902">
    <property type="component" value="Unassembled WGS sequence"/>
</dbReference>
<keyword evidence="4 10" id="KW-0812">Transmembrane</keyword>
<evidence type="ECO:0000256" key="4">
    <source>
        <dbReference type="ARBA" id="ARBA00022692"/>
    </source>
</evidence>
<dbReference type="InterPro" id="IPR003439">
    <property type="entry name" value="ABC_transporter-like_ATP-bd"/>
</dbReference>
<dbReference type="InterPro" id="IPR003593">
    <property type="entry name" value="AAA+_ATPase"/>
</dbReference>
<dbReference type="GO" id="GO:0140359">
    <property type="term" value="F:ABC-type transporter activity"/>
    <property type="evidence" value="ECO:0007669"/>
    <property type="project" value="InterPro"/>
</dbReference>
<reference evidence="12 13" key="1">
    <citation type="journal article" date="2019" name="Sci. Rep.">
        <title>A multi-omics analysis of the grapevine pathogen Lasiodiplodia theobromae reveals that temperature affects the expression of virulence- and pathogenicity-related genes.</title>
        <authorList>
            <person name="Felix C."/>
            <person name="Meneses R."/>
            <person name="Goncalves M.F.M."/>
            <person name="Tilleman L."/>
            <person name="Duarte A.S."/>
            <person name="Jorrin-Novo J.V."/>
            <person name="Van de Peer Y."/>
            <person name="Deforce D."/>
            <person name="Van Nieuwerburgh F."/>
            <person name="Esteves A.C."/>
            <person name="Alves A."/>
        </authorList>
    </citation>
    <scope>NUCLEOTIDE SEQUENCE [LARGE SCALE GENOMIC DNA]</scope>
    <source>
        <strain evidence="12 13">LA-SOL3</strain>
    </source>
</reference>
<evidence type="ECO:0000256" key="7">
    <source>
        <dbReference type="ARBA" id="ARBA00022989"/>
    </source>
</evidence>
<dbReference type="CDD" id="cd03233">
    <property type="entry name" value="ABCG_PDR_domain1"/>
    <property type="match status" value="1"/>
</dbReference>
<feature type="compositionally biased region" description="Low complexity" evidence="9">
    <location>
        <begin position="762"/>
        <end position="776"/>
    </location>
</feature>
<dbReference type="InterPro" id="IPR034001">
    <property type="entry name" value="ABCG_PDR_1"/>
</dbReference>
<dbReference type="FunFam" id="3.40.50.300:FF:000054">
    <property type="entry name" value="ABC multidrug transporter atrF"/>
    <property type="match status" value="1"/>
</dbReference>
<dbReference type="InterPro" id="IPR010929">
    <property type="entry name" value="PDR_CDR_ABC"/>
</dbReference>
<dbReference type="GO" id="GO:0016020">
    <property type="term" value="C:membrane"/>
    <property type="evidence" value="ECO:0007669"/>
    <property type="project" value="UniProtKB-SubCell"/>
</dbReference>
<dbReference type="PANTHER" id="PTHR19241">
    <property type="entry name" value="ATP-BINDING CASSETTE TRANSPORTER"/>
    <property type="match status" value="1"/>
</dbReference>
<dbReference type="InterPro" id="IPR017871">
    <property type="entry name" value="ABC_transporter-like_CS"/>
</dbReference>
<dbReference type="GO" id="GO:0005524">
    <property type="term" value="F:ATP binding"/>
    <property type="evidence" value="ECO:0007669"/>
    <property type="project" value="UniProtKB-KW"/>
</dbReference>
<keyword evidence="3" id="KW-0813">Transport</keyword>
<feature type="transmembrane region" description="Helical" evidence="10">
    <location>
        <begin position="501"/>
        <end position="524"/>
    </location>
</feature>
<proteinExistence type="inferred from homology"/>
<dbReference type="PROSITE" id="PS00211">
    <property type="entry name" value="ABC_TRANSPORTER_1"/>
    <property type="match status" value="1"/>
</dbReference>
<evidence type="ECO:0000256" key="10">
    <source>
        <dbReference type="SAM" id="Phobius"/>
    </source>
</evidence>
<dbReference type="PROSITE" id="PS50893">
    <property type="entry name" value="ABC_TRANSPORTER_2"/>
    <property type="match status" value="2"/>
</dbReference>
<name>A0A5N5DDW7_9PEZI</name>
<keyword evidence="8 10" id="KW-0472">Membrane</keyword>
<keyword evidence="7 10" id="KW-1133">Transmembrane helix</keyword>
<feature type="transmembrane region" description="Helical" evidence="10">
    <location>
        <begin position="429"/>
        <end position="449"/>
    </location>
</feature>
<comment type="caution">
    <text evidence="12">The sequence shown here is derived from an EMBL/GenBank/DDBJ whole genome shotgun (WGS) entry which is preliminary data.</text>
</comment>
<comment type="similarity">
    <text evidence="2">Belongs to the ABC transporter superfamily. ABCG family. PDR (TC 3.A.1.205) subfamily.</text>
</comment>
<keyword evidence="6" id="KW-0067">ATP-binding</keyword>
<evidence type="ECO:0000256" key="6">
    <source>
        <dbReference type="ARBA" id="ARBA00022840"/>
    </source>
</evidence>
<feature type="domain" description="ABC transporter" evidence="11">
    <location>
        <begin position="63"/>
        <end position="317"/>
    </location>
</feature>
<feature type="transmembrane region" description="Helical" evidence="10">
    <location>
        <begin position="683"/>
        <end position="708"/>
    </location>
</feature>
<evidence type="ECO:0000256" key="2">
    <source>
        <dbReference type="ARBA" id="ARBA00006012"/>
    </source>
</evidence>
<dbReference type="GO" id="GO:0016887">
    <property type="term" value="F:ATP hydrolysis activity"/>
    <property type="evidence" value="ECO:0007669"/>
    <property type="project" value="InterPro"/>
</dbReference>
<keyword evidence="5" id="KW-0547">Nucleotide-binding</keyword>
<organism evidence="12 13">
    <name type="scientific">Lasiodiplodia theobromae</name>
    <dbReference type="NCBI Taxonomy" id="45133"/>
    <lineage>
        <taxon>Eukaryota</taxon>
        <taxon>Fungi</taxon>
        <taxon>Dikarya</taxon>
        <taxon>Ascomycota</taxon>
        <taxon>Pezizomycotina</taxon>
        <taxon>Dothideomycetes</taxon>
        <taxon>Dothideomycetes incertae sedis</taxon>
        <taxon>Botryosphaeriales</taxon>
        <taxon>Botryosphaeriaceae</taxon>
        <taxon>Lasiodiplodia</taxon>
    </lineage>
</organism>
<keyword evidence="13" id="KW-1185">Reference proteome</keyword>
<dbReference type="SUPFAM" id="SSF52540">
    <property type="entry name" value="P-loop containing nucleoside triphosphate hydrolases"/>
    <property type="match status" value="2"/>
</dbReference>
<dbReference type="InterPro" id="IPR013525">
    <property type="entry name" value="ABC2_TM"/>
</dbReference>
<dbReference type="Pfam" id="PF00005">
    <property type="entry name" value="ABC_tran"/>
    <property type="match status" value="2"/>
</dbReference>
<feature type="transmembrane region" description="Helical" evidence="10">
    <location>
        <begin position="1290"/>
        <end position="1312"/>
    </location>
</feature>
<feature type="transmembrane region" description="Helical" evidence="10">
    <location>
        <begin position="536"/>
        <end position="557"/>
    </location>
</feature>
<dbReference type="InterPro" id="IPR027417">
    <property type="entry name" value="P-loop_NTPase"/>
</dbReference>
<feature type="transmembrane region" description="Helical" evidence="10">
    <location>
        <begin position="1257"/>
        <end position="1278"/>
    </location>
</feature>
<evidence type="ECO:0000256" key="3">
    <source>
        <dbReference type="ARBA" id="ARBA00022448"/>
    </source>
</evidence>
<evidence type="ECO:0000256" key="8">
    <source>
        <dbReference type="ARBA" id="ARBA00023136"/>
    </source>
</evidence>
<protein>
    <submittedName>
        <fullName evidence="12">ATP-dependent permease PDR10</fullName>
    </submittedName>
</protein>
<evidence type="ECO:0000313" key="13">
    <source>
        <dbReference type="Proteomes" id="UP000325902"/>
    </source>
</evidence>
<dbReference type="SMART" id="SM00382">
    <property type="entry name" value="AAA"/>
    <property type="match status" value="2"/>
</dbReference>
<feature type="domain" description="ABC transporter" evidence="11">
    <location>
        <begin position="805"/>
        <end position="1048"/>
    </location>
</feature>
<feature type="transmembrane region" description="Helical" evidence="10">
    <location>
        <begin position="1407"/>
        <end position="1427"/>
    </location>
</feature>
<accession>A0A5N5DDW7</accession>
<dbReference type="Pfam" id="PF06422">
    <property type="entry name" value="PDR_CDR"/>
    <property type="match status" value="1"/>
</dbReference>
<comment type="subcellular location">
    <subcellularLocation>
        <location evidence="1">Membrane</location>
        <topology evidence="1">Multi-pass membrane protein</topology>
    </subcellularLocation>
</comment>
<dbReference type="Pfam" id="PF01061">
    <property type="entry name" value="ABC2_membrane"/>
    <property type="match status" value="2"/>
</dbReference>
<feature type="transmembrane region" description="Helical" evidence="10">
    <location>
        <begin position="1147"/>
        <end position="1163"/>
    </location>
</feature>
<evidence type="ECO:0000256" key="9">
    <source>
        <dbReference type="SAM" id="MobiDB-lite"/>
    </source>
</evidence>
<dbReference type="InterPro" id="IPR043926">
    <property type="entry name" value="ABCG_dom"/>
</dbReference>